<gene>
    <name evidence="15" type="ORF">GH714_010590</name>
</gene>
<evidence type="ECO:0000313" key="16">
    <source>
        <dbReference type="Proteomes" id="UP000467840"/>
    </source>
</evidence>
<evidence type="ECO:0000256" key="2">
    <source>
        <dbReference type="ARBA" id="ARBA00006734"/>
    </source>
</evidence>
<comment type="caution">
    <text evidence="15">The sequence shown here is derived from an EMBL/GenBank/DDBJ whole genome shotgun (WGS) entry which is preliminary data.</text>
</comment>
<evidence type="ECO:0000256" key="6">
    <source>
        <dbReference type="ARBA" id="ARBA00022679"/>
    </source>
</evidence>
<dbReference type="InterPro" id="IPR002088">
    <property type="entry name" value="Prenyl_trans_a"/>
</dbReference>
<keyword evidence="5" id="KW-0637">Prenyltransferase</keyword>
<evidence type="ECO:0000256" key="5">
    <source>
        <dbReference type="ARBA" id="ARBA00022602"/>
    </source>
</evidence>
<evidence type="ECO:0000256" key="8">
    <source>
        <dbReference type="ARBA" id="ARBA00022842"/>
    </source>
</evidence>
<dbReference type="GO" id="GO:0005953">
    <property type="term" value="C:CAAX-protein geranylgeranyltransferase complex"/>
    <property type="evidence" value="ECO:0007669"/>
    <property type="project" value="TreeGrafter"/>
</dbReference>
<keyword evidence="7" id="KW-0677">Repeat</keyword>
<keyword evidence="6" id="KW-0808">Transferase</keyword>
<evidence type="ECO:0000256" key="4">
    <source>
        <dbReference type="ARBA" id="ARBA00012702"/>
    </source>
</evidence>
<sequence length="286" mass="32416">MNLERTVRIKNGFLEITETKSEREGPKASRRIRFAATVIFPSSSHLKVVRALLIRSQVSSILIPNRARVEEASDGLRRRPAAGGDGATEPETGVVGRCSRPQDDGPNPVVPIAYKPEFEEAMNYFRAIYLSDERSPRALQLTHLVILLNPGNYTVWHFRRLVLEALNADLDEELDYVERIAKKNSKNYQIWSIINGSCSSSYTLLFGIIGGGFLKLGTYATAKELQFTRKILSLDAKNYHAWSHRQWILQALGGWEDELDYCGQLLKDDVFNNSAWNQARIMHSTF</sequence>
<evidence type="ECO:0000313" key="15">
    <source>
        <dbReference type="EMBL" id="KAF2300195.1"/>
    </source>
</evidence>
<reference evidence="15 16" key="1">
    <citation type="journal article" date="2020" name="Mol. Plant">
        <title>The Chromosome-Based Rubber Tree Genome Provides New Insights into Spurge Genome Evolution and Rubber Biosynthesis.</title>
        <authorList>
            <person name="Liu J."/>
            <person name="Shi C."/>
            <person name="Shi C.C."/>
            <person name="Li W."/>
            <person name="Zhang Q.J."/>
            <person name="Zhang Y."/>
            <person name="Li K."/>
            <person name="Lu H.F."/>
            <person name="Shi C."/>
            <person name="Zhu S.T."/>
            <person name="Xiao Z.Y."/>
            <person name="Nan H."/>
            <person name="Yue Y."/>
            <person name="Zhu X.G."/>
            <person name="Wu Y."/>
            <person name="Hong X.N."/>
            <person name="Fan G.Y."/>
            <person name="Tong Y."/>
            <person name="Zhang D."/>
            <person name="Mao C.L."/>
            <person name="Liu Y.L."/>
            <person name="Hao S.J."/>
            <person name="Liu W.Q."/>
            <person name="Lv M.Q."/>
            <person name="Zhang H.B."/>
            <person name="Liu Y."/>
            <person name="Hu-Tang G.R."/>
            <person name="Wang J.P."/>
            <person name="Wang J.H."/>
            <person name="Sun Y.H."/>
            <person name="Ni S.B."/>
            <person name="Chen W.B."/>
            <person name="Zhang X.C."/>
            <person name="Jiao Y.N."/>
            <person name="Eichler E.E."/>
            <person name="Li G.H."/>
            <person name="Liu X."/>
            <person name="Gao L.Z."/>
        </authorList>
    </citation>
    <scope>NUCLEOTIDE SEQUENCE [LARGE SCALE GENOMIC DNA]</scope>
    <source>
        <strain evidence="16">cv. GT1</strain>
        <tissue evidence="15">Leaf</tissue>
    </source>
</reference>
<comment type="similarity">
    <text evidence="2">Belongs to the protein prenyltransferase subunit alpha family.</text>
</comment>
<keyword evidence="16" id="KW-1185">Reference proteome</keyword>
<dbReference type="EC" id="2.5.1.59" evidence="3"/>
<evidence type="ECO:0000256" key="11">
    <source>
        <dbReference type="ARBA" id="ARBA00042436"/>
    </source>
</evidence>
<evidence type="ECO:0000256" key="12">
    <source>
        <dbReference type="ARBA" id="ARBA00043086"/>
    </source>
</evidence>
<evidence type="ECO:0000256" key="3">
    <source>
        <dbReference type="ARBA" id="ARBA00012700"/>
    </source>
</evidence>
<accession>A0A6A6LI44</accession>
<dbReference type="Pfam" id="PF01239">
    <property type="entry name" value="PPTA"/>
    <property type="match status" value="4"/>
</dbReference>
<protein>
    <recommendedName>
        <fullName evidence="9">Protein farnesyltransferase/geranylgeranyltransferase type-1 subunit alpha</fullName>
        <ecNumber evidence="4">2.5.1.58</ecNumber>
        <ecNumber evidence="3">2.5.1.59</ecNumber>
    </recommendedName>
    <alternativeName>
        <fullName evidence="12">CAAX farnesyltransferase subunit alpha</fullName>
    </alternativeName>
    <alternativeName>
        <fullName evidence="11">FTase-alpha</fullName>
    </alternativeName>
    <alternativeName>
        <fullName evidence="10">Ras proteins prenyltransferase subunit alpha</fullName>
    </alternativeName>
    <alternativeName>
        <fullName evidence="13">Type I protein geranyl-geranyltransferase subunit alpha</fullName>
    </alternativeName>
</protein>
<evidence type="ECO:0000256" key="10">
    <source>
        <dbReference type="ARBA" id="ARBA00041392"/>
    </source>
</evidence>
<dbReference type="GO" id="GO:0004662">
    <property type="term" value="F:CAAX-protein geranylgeranyltransferase activity"/>
    <property type="evidence" value="ECO:0007669"/>
    <property type="project" value="UniProtKB-EC"/>
</dbReference>
<dbReference type="EC" id="2.5.1.58" evidence="4"/>
<name>A0A6A6LI44_HEVBR</name>
<evidence type="ECO:0000256" key="1">
    <source>
        <dbReference type="ARBA" id="ARBA00001946"/>
    </source>
</evidence>
<dbReference type="PANTHER" id="PTHR11129">
    <property type="entry name" value="PROTEIN FARNESYLTRANSFERASE ALPHA SUBUNIT/RAB GERANYLGERANYL TRANSFERASE ALPHA SUBUNIT"/>
    <property type="match status" value="1"/>
</dbReference>
<dbReference type="GO" id="GO:0004660">
    <property type="term" value="F:protein farnesyltransferase activity"/>
    <property type="evidence" value="ECO:0007669"/>
    <property type="project" value="UniProtKB-EC"/>
</dbReference>
<proteinExistence type="inferred from homology"/>
<dbReference type="SUPFAM" id="SSF48439">
    <property type="entry name" value="Protein prenylyltransferase"/>
    <property type="match status" value="1"/>
</dbReference>
<evidence type="ECO:0000256" key="9">
    <source>
        <dbReference type="ARBA" id="ARBA00040965"/>
    </source>
</evidence>
<dbReference type="GO" id="GO:0005965">
    <property type="term" value="C:protein farnesyltransferase complex"/>
    <property type="evidence" value="ECO:0007669"/>
    <property type="project" value="TreeGrafter"/>
</dbReference>
<dbReference type="PROSITE" id="PS51147">
    <property type="entry name" value="PFTA"/>
    <property type="match status" value="4"/>
</dbReference>
<dbReference type="Proteomes" id="UP000467840">
    <property type="component" value="Chromosome 4"/>
</dbReference>
<organism evidence="15 16">
    <name type="scientific">Hevea brasiliensis</name>
    <name type="common">Para rubber tree</name>
    <name type="synonym">Siphonia brasiliensis</name>
    <dbReference type="NCBI Taxonomy" id="3981"/>
    <lineage>
        <taxon>Eukaryota</taxon>
        <taxon>Viridiplantae</taxon>
        <taxon>Streptophyta</taxon>
        <taxon>Embryophyta</taxon>
        <taxon>Tracheophyta</taxon>
        <taxon>Spermatophyta</taxon>
        <taxon>Magnoliopsida</taxon>
        <taxon>eudicotyledons</taxon>
        <taxon>Gunneridae</taxon>
        <taxon>Pentapetalae</taxon>
        <taxon>rosids</taxon>
        <taxon>fabids</taxon>
        <taxon>Malpighiales</taxon>
        <taxon>Euphorbiaceae</taxon>
        <taxon>Crotonoideae</taxon>
        <taxon>Micrandreae</taxon>
        <taxon>Hevea</taxon>
    </lineage>
</organism>
<evidence type="ECO:0000256" key="7">
    <source>
        <dbReference type="ARBA" id="ARBA00022737"/>
    </source>
</evidence>
<dbReference type="Gene3D" id="1.25.40.120">
    <property type="entry name" value="Protein prenylyltransferase"/>
    <property type="match status" value="1"/>
</dbReference>
<dbReference type="PANTHER" id="PTHR11129:SF1">
    <property type="entry name" value="PROTEIN FARNESYLTRANSFERASE_GERANYLGERANYLTRANSFERASE TYPE-1 SUBUNIT ALPHA"/>
    <property type="match status" value="1"/>
</dbReference>
<dbReference type="AlphaFoldDB" id="A0A6A6LI44"/>
<keyword evidence="8" id="KW-0460">Magnesium</keyword>
<evidence type="ECO:0000256" key="13">
    <source>
        <dbReference type="ARBA" id="ARBA00043219"/>
    </source>
</evidence>
<feature type="region of interest" description="Disordered" evidence="14">
    <location>
        <begin position="73"/>
        <end position="106"/>
    </location>
</feature>
<dbReference type="EMBL" id="JAAGAX010000010">
    <property type="protein sequence ID" value="KAF2300195.1"/>
    <property type="molecule type" value="Genomic_DNA"/>
</dbReference>
<comment type="cofactor">
    <cofactor evidence="1">
        <name>Mg(2+)</name>
        <dbReference type="ChEBI" id="CHEBI:18420"/>
    </cofactor>
</comment>
<evidence type="ECO:0000256" key="14">
    <source>
        <dbReference type="SAM" id="MobiDB-lite"/>
    </source>
</evidence>